<feature type="transmembrane region" description="Helical" evidence="1">
    <location>
        <begin position="63"/>
        <end position="85"/>
    </location>
</feature>
<protein>
    <recommendedName>
        <fullName evidence="4">DUF2306 domain-containing protein</fullName>
    </recommendedName>
</protein>
<name>N0BC87_9HYPH</name>
<dbReference type="EMBL" id="CP005587">
    <property type="protein sequence ID" value="AGK57745.1"/>
    <property type="molecule type" value="Genomic_DNA"/>
</dbReference>
<organism evidence="2 3">
    <name type="scientific">Hyphomicrobium denitrificans 1NES1</name>
    <dbReference type="NCBI Taxonomy" id="670307"/>
    <lineage>
        <taxon>Bacteria</taxon>
        <taxon>Pseudomonadati</taxon>
        <taxon>Pseudomonadota</taxon>
        <taxon>Alphaproteobacteria</taxon>
        <taxon>Hyphomicrobiales</taxon>
        <taxon>Hyphomicrobiaceae</taxon>
        <taxon>Hyphomicrobium</taxon>
    </lineage>
</organism>
<accession>N0BC87</accession>
<feature type="transmembrane region" description="Helical" evidence="1">
    <location>
        <begin position="19"/>
        <end position="43"/>
    </location>
</feature>
<feature type="transmembrane region" description="Helical" evidence="1">
    <location>
        <begin position="122"/>
        <end position="144"/>
    </location>
</feature>
<dbReference type="InterPro" id="IPR018750">
    <property type="entry name" value="DUF2306_membrane"/>
</dbReference>
<keyword evidence="1" id="KW-0472">Membrane</keyword>
<feature type="transmembrane region" description="Helical" evidence="1">
    <location>
        <begin position="97"/>
        <end position="116"/>
    </location>
</feature>
<dbReference type="HOGENOM" id="CLU_1203518_0_0_5"/>
<evidence type="ECO:0000313" key="3">
    <source>
        <dbReference type="Proteomes" id="UP000005952"/>
    </source>
</evidence>
<evidence type="ECO:0000256" key="1">
    <source>
        <dbReference type="SAM" id="Phobius"/>
    </source>
</evidence>
<keyword evidence="3" id="KW-1185">Reference proteome</keyword>
<evidence type="ECO:0008006" key="4">
    <source>
        <dbReference type="Google" id="ProtNLM"/>
    </source>
</evidence>
<dbReference type="KEGG" id="hdt:HYPDE_30353"/>
<reference evidence="2 3" key="1">
    <citation type="journal article" date="2013" name="Genome Announc.">
        <title>Genome sequences for three denitrifying bacterial strains isolated from a uranium- and nitrate-contaminated subsurface environment.</title>
        <authorList>
            <person name="Venkatramanan R."/>
            <person name="Prakash O."/>
            <person name="Woyke T."/>
            <person name="Chain P."/>
            <person name="Goodwin L.A."/>
            <person name="Watson D."/>
            <person name="Brooks S."/>
            <person name="Kostka J.E."/>
            <person name="Green S.J."/>
        </authorList>
    </citation>
    <scope>NUCLEOTIDE SEQUENCE [LARGE SCALE GENOMIC DNA]</scope>
    <source>
        <strain evidence="2 3">1NES1</strain>
    </source>
</reference>
<dbReference type="STRING" id="670307.HYPDE_30353"/>
<sequence>MTVPAATLRKVRAGKTSRLIARVAIFFITIVLIIPVGVVALGSGAGLIALPYEMFELASRAPIIFPAHMVSAALALLLAPVVVLARRRPEFHRPLGRLLGFFVVIGGLTALPVAAMSDSTPWARAGFFVQGLVWLYLLASAYVAIRVRDIRRHAHLMVAMIAVATGAVWFRLITGTATALHLPFEPIYAASAWIGWMAPLAFVLVKPRVITELMSR</sequence>
<keyword evidence="1" id="KW-1133">Transmembrane helix</keyword>
<proteinExistence type="predicted"/>
<gene>
    <name evidence="2" type="ORF">HYPDE_30353</name>
</gene>
<feature type="transmembrane region" description="Helical" evidence="1">
    <location>
        <begin position="156"/>
        <end position="174"/>
    </location>
</feature>
<dbReference type="Pfam" id="PF10067">
    <property type="entry name" value="DUF2306"/>
    <property type="match status" value="1"/>
</dbReference>
<feature type="transmembrane region" description="Helical" evidence="1">
    <location>
        <begin position="186"/>
        <end position="205"/>
    </location>
</feature>
<dbReference type="Proteomes" id="UP000005952">
    <property type="component" value="Chromosome"/>
</dbReference>
<dbReference type="AlphaFoldDB" id="N0BC87"/>
<keyword evidence="1" id="KW-0812">Transmembrane</keyword>
<evidence type="ECO:0000313" key="2">
    <source>
        <dbReference type="EMBL" id="AGK57745.1"/>
    </source>
</evidence>